<dbReference type="AlphaFoldDB" id="A0A8H4W529"/>
<evidence type="ECO:0000259" key="3">
    <source>
        <dbReference type="Pfam" id="PF05368"/>
    </source>
</evidence>
<gene>
    <name evidence="4" type="ORF">G7Y89_g6884</name>
</gene>
<dbReference type="Pfam" id="PF05368">
    <property type="entry name" value="NmrA"/>
    <property type="match status" value="1"/>
</dbReference>
<organism evidence="4 5">
    <name type="scientific">Cudoniella acicularis</name>
    <dbReference type="NCBI Taxonomy" id="354080"/>
    <lineage>
        <taxon>Eukaryota</taxon>
        <taxon>Fungi</taxon>
        <taxon>Dikarya</taxon>
        <taxon>Ascomycota</taxon>
        <taxon>Pezizomycotina</taxon>
        <taxon>Leotiomycetes</taxon>
        <taxon>Helotiales</taxon>
        <taxon>Tricladiaceae</taxon>
        <taxon>Cudoniella</taxon>
    </lineage>
</organism>
<evidence type="ECO:0000256" key="2">
    <source>
        <dbReference type="ARBA" id="ARBA00022857"/>
    </source>
</evidence>
<dbReference type="PANTHER" id="PTHR42748">
    <property type="entry name" value="NITROGEN METABOLITE REPRESSION PROTEIN NMRA FAMILY MEMBER"/>
    <property type="match status" value="1"/>
</dbReference>
<dbReference type="PANTHER" id="PTHR42748:SF26">
    <property type="entry name" value="NMRA-LIKE DOMAIN-CONTAINING PROTEIN"/>
    <property type="match status" value="1"/>
</dbReference>
<protein>
    <recommendedName>
        <fullName evidence="3">NmrA-like domain-containing protein</fullName>
    </recommendedName>
</protein>
<evidence type="ECO:0000313" key="4">
    <source>
        <dbReference type="EMBL" id="KAF4631244.1"/>
    </source>
</evidence>
<sequence length="333" mass="36863">MTKTIVIIGVTGIQGSSVANTFLPLPSWHVRGITRNPSSKAAQALATKGVEIVKGDIDDKDSLIPAFEGANVIFSNTDFFLHLRSALTSPGDDNSGRTPNEYAYDREVEQGINISAAAAEPTVLKTLERFVLSSLSDATKWSKEKYTTVYHFDSKAEMIRVTRARFPEIAARMSTVQIGHYVSNWKAFPTMAPRKQADGSFLTLRPVTPDAVIPFVVTQKDTGAFVKALVDLPPGKDLHGVSQFMTWPEWMELWGEILGVKAGFRQVEVDEFFSGVPEPLKRELADAYDYMEEFGYTGGDPDVIAPDQLEVKIPLTSMEEYIRSEDWSSVLNS</sequence>
<keyword evidence="2" id="KW-0521">NADP</keyword>
<keyword evidence="5" id="KW-1185">Reference proteome</keyword>
<dbReference type="InterPro" id="IPR051164">
    <property type="entry name" value="NmrA-like_oxidored"/>
</dbReference>
<feature type="domain" description="NmrA-like" evidence="3">
    <location>
        <begin position="1"/>
        <end position="322"/>
    </location>
</feature>
<reference evidence="4 5" key="1">
    <citation type="submission" date="2020-03" db="EMBL/GenBank/DDBJ databases">
        <title>Draft Genome Sequence of Cudoniella acicularis.</title>
        <authorList>
            <person name="Buettner E."/>
            <person name="Kellner H."/>
        </authorList>
    </citation>
    <scope>NUCLEOTIDE SEQUENCE [LARGE SCALE GENOMIC DNA]</scope>
    <source>
        <strain evidence="4 5">DSM 108380</strain>
    </source>
</reference>
<accession>A0A8H4W529</accession>
<dbReference type="InterPro" id="IPR036291">
    <property type="entry name" value="NAD(P)-bd_dom_sf"/>
</dbReference>
<dbReference type="Proteomes" id="UP000566819">
    <property type="component" value="Unassembled WGS sequence"/>
</dbReference>
<dbReference type="GO" id="GO:0005634">
    <property type="term" value="C:nucleus"/>
    <property type="evidence" value="ECO:0007669"/>
    <property type="project" value="TreeGrafter"/>
</dbReference>
<evidence type="ECO:0000256" key="1">
    <source>
        <dbReference type="ARBA" id="ARBA00006328"/>
    </source>
</evidence>
<evidence type="ECO:0000313" key="5">
    <source>
        <dbReference type="Proteomes" id="UP000566819"/>
    </source>
</evidence>
<comment type="similarity">
    <text evidence="1">Belongs to the NmrA-type oxidoreductase family.</text>
</comment>
<dbReference type="CDD" id="cd05251">
    <property type="entry name" value="NmrA_like_SDR_a"/>
    <property type="match status" value="1"/>
</dbReference>
<dbReference type="Gene3D" id="3.90.25.10">
    <property type="entry name" value="UDP-galactose 4-epimerase, domain 1"/>
    <property type="match status" value="1"/>
</dbReference>
<name>A0A8H4W529_9HELO</name>
<dbReference type="OrthoDB" id="3358371at2759"/>
<dbReference type="SUPFAM" id="SSF51735">
    <property type="entry name" value="NAD(P)-binding Rossmann-fold domains"/>
    <property type="match status" value="1"/>
</dbReference>
<proteinExistence type="inferred from homology"/>
<dbReference type="InterPro" id="IPR008030">
    <property type="entry name" value="NmrA-like"/>
</dbReference>
<dbReference type="Gene3D" id="3.40.50.720">
    <property type="entry name" value="NAD(P)-binding Rossmann-like Domain"/>
    <property type="match status" value="1"/>
</dbReference>
<dbReference type="EMBL" id="JAAMPI010000462">
    <property type="protein sequence ID" value="KAF4631244.1"/>
    <property type="molecule type" value="Genomic_DNA"/>
</dbReference>
<comment type="caution">
    <text evidence="4">The sequence shown here is derived from an EMBL/GenBank/DDBJ whole genome shotgun (WGS) entry which is preliminary data.</text>
</comment>